<evidence type="ECO:0000313" key="2">
    <source>
        <dbReference type="Proteomes" id="UP000193781"/>
    </source>
</evidence>
<dbReference type="InterPro" id="IPR036388">
    <property type="entry name" value="WH-like_DNA-bd_sf"/>
</dbReference>
<dbReference type="SUPFAM" id="SSF88659">
    <property type="entry name" value="Sigma3 and sigma4 domains of RNA polymerase sigma factors"/>
    <property type="match status" value="1"/>
</dbReference>
<dbReference type="InterPro" id="IPR013324">
    <property type="entry name" value="RNA_pol_sigma_r3/r4-like"/>
</dbReference>
<dbReference type="OrthoDB" id="3215396at2"/>
<protein>
    <submittedName>
        <fullName evidence="1">Uncharacterized protein</fullName>
    </submittedName>
</protein>
<sequence length="260" mass="28800">MAVVSTGDGPAELPAVEVGAPGSAIEEWLQSEHLSLAEQVDRLAADTALYAGLRRQGFAGQDYDYVETVLARYGHAIIAGWLTRGVIEARCREKKLRHIPNLEEVDLGVGDVDEIADETVAEALFYFRDRVLLPGRWDPVRGASLRTFFVGQCLIRFVAVMNRWLTEQGRDLLGEDTDVRAVEQAALTDVESDVLRTLAAEQALERVTRQDARLALTMQSRGYTLREIAARMGRTEKAVESMIAYAKKQIRHKIEGTGSA</sequence>
<reference evidence="1 2" key="1">
    <citation type="submission" date="2016-01" db="EMBL/GenBank/DDBJ databases">
        <title>The new phylogeny of the genus Mycobacterium.</title>
        <authorList>
            <person name="Tarcisio F."/>
            <person name="Conor M."/>
            <person name="Antonella G."/>
            <person name="Elisabetta G."/>
            <person name="Giulia F.S."/>
            <person name="Sara T."/>
            <person name="Anna F."/>
            <person name="Clotilde B."/>
            <person name="Roberto B."/>
            <person name="Veronica D.S."/>
            <person name="Fabio R."/>
            <person name="Monica P."/>
            <person name="Olivier J."/>
            <person name="Enrico T."/>
            <person name="Nicola S."/>
        </authorList>
    </citation>
    <scope>NUCLEOTIDE SEQUENCE [LARGE SCALE GENOMIC DNA]</scope>
    <source>
        <strain evidence="1 2">DSM 44803</strain>
    </source>
</reference>
<evidence type="ECO:0000313" key="1">
    <source>
        <dbReference type="EMBL" id="ORW16148.1"/>
    </source>
</evidence>
<keyword evidence="2" id="KW-1185">Reference proteome</keyword>
<name>A0A1X1YYH7_9MYCO</name>
<dbReference type="EMBL" id="LQPH01000164">
    <property type="protein sequence ID" value="ORW16148.1"/>
    <property type="molecule type" value="Genomic_DNA"/>
</dbReference>
<accession>A0A1X1YYH7</accession>
<dbReference type="Gene3D" id="1.10.10.10">
    <property type="entry name" value="Winged helix-like DNA-binding domain superfamily/Winged helix DNA-binding domain"/>
    <property type="match status" value="1"/>
</dbReference>
<dbReference type="AlphaFoldDB" id="A0A1X1YYH7"/>
<comment type="caution">
    <text evidence="1">The sequence shown here is derived from an EMBL/GenBank/DDBJ whole genome shotgun (WGS) entry which is preliminary data.</text>
</comment>
<organism evidence="1 2">
    <name type="scientific">Mycobacterium nebraskense</name>
    <dbReference type="NCBI Taxonomy" id="244292"/>
    <lineage>
        <taxon>Bacteria</taxon>
        <taxon>Bacillati</taxon>
        <taxon>Actinomycetota</taxon>
        <taxon>Actinomycetes</taxon>
        <taxon>Mycobacteriales</taxon>
        <taxon>Mycobacteriaceae</taxon>
        <taxon>Mycobacterium</taxon>
    </lineage>
</organism>
<dbReference type="RefSeq" id="WP_077101719.1">
    <property type="nucleotide sequence ID" value="NZ_JACKSS010000080.1"/>
</dbReference>
<dbReference type="Proteomes" id="UP000193781">
    <property type="component" value="Unassembled WGS sequence"/>
</dbReference>
<proteinExistence type="predicted"/>
<gene>
    <name evidence="1" type="ORF">AWC17_15575</name>
</gene>